<reference evidence="1 2" key="1">
    <citation type="submission" date="2017-09" db="EMBL/GenBank/DDBJ databases">
        <title>Depth-based differentiation of microbial function through sediment-hosted aquifers and enrichment of novel symbionts in the deep terrestrial subsurface.</title>
        <authorList>
            <person name="Probst A.J."/>
            <person name="Ladd B."/>
            <person name="Jarett J.K."/>
            <person name="Geller-Mcgrath D.E."/>
            <person name="Sieber C.M."/>
            <person name="Emerson J.B."/>
            <person name="Anantharaman K."/>
            <person name="Thomas B.C."/>
            <person name="Malmstrom R."/>
            <person name="Stieglmeier M."/>
            <person name="Klingl A."/>
            <person name="Woyke T."/>
            <person name="Ryan C.M."/>
            <person name="Banfield J.F."/>
        </authorList>
    </citation>
    <scope>NUCLEOTIDE SEQUENCE [LARGE SCALE GENOMIC DNA]</scope>
    <source>
        <strain evidence="1">CG23_combo_of_CG06-09_8_20_14_all_38_19</strain>
    </source>
</reference>
<dbReference type="Proteomes" id="UP000230273">
    <property type="component" value="Unassembled WGS sequence"/>
</dbReference>
<protein>
    <submittedName>
        <fullName evidence="1">Uncharacterized protein</fullName>
    </submittedName>
</protein>
<dbReference type="AlphaFoldDB" id="A0A2G9YYE8"/>
<sequence>MKRLRWDWKFLWIVMIVLVLAFPSFKWAKAEVIKEKRSTVSQCAIDPNAAMEIIVINSNGAVVYKGFAIGKKYADDIYTYWFEPRSEYRVYLSISTEMCMIPENQPNIPLPEIPFQEIPLNPDGRLAEFQTDSSGAETEARVAYFLAK</sequence>
<comment type="caution">
    <text evidence="1">The sequence shown here is derived from an EMBL/GenBank/DDBJ whole genome shotgun (WGS) entry which is preliminary data.</text>
</comment>
<organism evidence="1 2">
    <name type="scientific">Candidatus Nealsonbacteria bacterium CG23_combo_of_CG06-09_8_20_14_all_38_19</name>
    <dbReference type="NCBI Taxonomy" id="1974721"/>
    <lineage>
        <taxon>Bacteria</taxon>
        <taxon>Candidatus Nealsoniibacteriota</taxon>
    </lineage>
</organism>
<accession>A0A2G9YYE8</accession>
<evidence type="ECO:0000313" key="1">
    <source>
        <dbReference type="EMBL" id="PIP23471.1"/>
    </source>
</evidence>
<dbReference type="EMBL" id="PCRP01000050">
    <property type="protein sequence ID" value="PIP23471.1"/>
    <property type="molecule type" value="Genomic_DNA"/>
</dbReference>
<proteinExistence type="predicted"/>
<evidence type="ECO:0000313" key="2">
    <source>
        <dbReference type="Proteomes" id="UP000230273"/>
    </source>
</evidence>
<name>A0A2G9YYE8_9BACT</name>
<gene>
    <name evidence="1" type="ORF">COX36_03130</name>
</gene>